<dbReference type="AlphaFoldDB" id="A0AA42BVD9"/>
<keyword evidence="1" id="KW-1133">Transmembrane helix</keyword>
<sequence>MTINPYTPATPPPSGQPLVRFGDISITDQWVITPQGTVPLANTQISITDQTRTERFIPTWAIVLAVIGFFFFLLGLLFLLVKETRVTGFMQITVTNGSFTYQTGEPAGYNPAAQLYELQTRANYARGLIARAVNQ</sequence>
<dbReference type="RefSeq" id="WP_259531028.1">
    <property type="nucleotide sequence ID" value="NZ_JANLCK010000017.1"/>
</dbReference>
<keyword evidence="1" id="KW-0812">Transmembrane</keyword>
<evidence type="ECO:0000256" key="1">
    <source>
        <dbReference type="SAM" id="Phobius"/>
    </source>
</evidence>
<reference evidence="2" key="1">
    <citation type="submission" date="2022-08" db="EMBL/GenBank/DDBJ databases">
        <authorList>
            <person name="Deng Y."/>
            <person name="Han X.-F."/>
            <person name="Zhang Y.-Q."/>
        </authorList>
    </citation>
    <scope>NUCLEOTIDE SEQUENCE</scope>
    <source>
        <strain evidence="2">CPCC 203407</strain>
    </source>
</reference>
<proteinExistence type="predicted"/>
<organism evidence="2 3">
    <name type="scientific">Herbiconiux oxytropis</name>
    <dbReference type="NCBI Taxonomy" id="2970915"/>
    <lineage>
        <taxon>Bacteria</taxon>
        <taxon>Bacillati</taxon>
        <taxon>Actinomycetota</taxon>
        <taxon>Actinomycetes</taxon>
        <taxon>Micrococcales</taxon>
        <taxon>Microbacteriaceae</taxon>
        <taxon>Herbiconiux</taxon>
    </lineage>
</organism>
<name>A0AA42BVD9_9MICO</name>
<gene>
    <name evidence="2" type="ORF">N1028_18675</name>
</gene>
<accession>A0AA42BVD9</accession>
<keyword evidence="3" id="KW-1185">Reference proteome</keyword>
<evidence type="ECO:0000313" key="3">
    <source>
        <dbReference type="Proteomes" id="UP001165587"/>
    </source>
</evidence>
<feature type="transmembrane region" description="Helical" evidence="1">
    <location>
        <begin position="60"/>
        <end position="81"/>
    </location>
</feature>
<comment type="caution">
    <text evidence="2">The sequence shown here is derived from an EMBL/GenBank/DDBJ whole genome shotgun (WGS) entry which is preliminary data.</text>
</comment>
<evidence type="ECO:0000313" key="2">
    <source>
        <dbReference type="EMBL" id="MCS5727927.1"/>
    </source>
</evidence>
<keyword evidence="1" id="KW-0472">Membrane</keyword>
<protein>
    <submittedName>
        <fullName evidence="2">Uncharacterized protein</fullName>
    </submittedName>
</protein>
<dbReference type="Proteomes" id="UP001165587">
    <property type="component" value="Unassembled WGS sequence"/>
</dbReference>
<dbReference type="EMBL" id="JANLCK010000017">
    <property type="protein sequence ID" value="MCS5727927.1"/>
    <property type="molecule type" value="Genomic_DNA"/>
</dbReference>